<comment type="caution">
    <text evidence="1">The sequence shown here is derived from an EMBL/GenBank/DDBJ whole genome shotgun (WGS) entry which is preliminary data.</text>
</comment>
<reference evidence="1 2" key="1">
    <citation type="journal article" date="2024" name="BMC Biol.">
        <title>Comparative genomics of Ascetosporea gives new insight into the evolutionary basis for animal parasitism in Rhizaria.</title>
        <authorList>
            <person name="Hiltunen Thoren M."/>
            <person name="Onut-Brannstrom I."/>
            <person name="Alfjorden A."/>
            <person name="Peckova H."/>
            <person name="Swords F."/>
            <person name="Hooper C."/>
            <person name="Holzer A.S."/>
            <person name="Bass D."/>
            <person name="Burki F."/>
        </authorList>
    </citation>
    <scope>NUCLEOTIDE SEQUENCE [LARGE SCALE GENOMIC DNA]</scope>
    <source>
        <strain evidence="1">20-A016</strain>
    </source>
</reference>
<organism evidence="1 2">
    <name type="scientific">Bonamia ostreae</name>
    <dbReference type="NCBI Taxonomy" id="126728"/>
    <lineage>
        <taxon>Eukaryota</taxon>
        <taxon>Sar</taxon>
        <taxon>Rhizaria</taxon>
        <taxon>Endomyxa</taxon>
        <taxon>Ascetosporea</taxon>
        <taxon>Haplosporida</taxon>
        <taxon>Bonamia</taxon>
    </lineage>
</organism>
<dbReference type="EMBL" id="JBDODL010001829">
    <property type="protein sequence ID" value="MES1921831.1"/>
    <property type="molecule type" value="Genomic_DNA"/>
</dbReference>
<sequence length="335" mass="39351">MPKRPLRHQFKLNATLESLINQIISIMVPKSVDEEDRLVENFSLYFRNEGNEIDSNNEKITDSILKSLLPDVESNVIFHSSEKIPLKENPNKKLSTKHSNLDDNILNQIINPNLRTIKIDLINIEIEDFDNRIFDIQIKPKSKYFDLLNMIEYVYSTQNSNKMIKHCSLYEKNEIDDKFRIIESAEIPNKKFQKLFFLKNNLNGDFKQICVCCVSIPNEIKLKFNNNDNLQNVLIQSCKTFRDRKYDLRDENFDNNFNPKFLNISYRIDDNNHVLDLDKKVADLSHFELKIFPKKFQDRPSIEKKMSVSSFSNSRTSLILHRMGLSAKSLTVCFD</sequence>
<accession>A0ABV2AQ75</accession>
<name>A0ABV2AQ75_9EUKA</name>
<protein>
    <submittedName>
        <fullName evidence="1">Uncharacterized protein</fullName>
    </submittedName>
</protein>
<evidence type="ECO:0000313" key="2">
    <source>
        <dbReference type="Proteomes" id="UP001439008"/>
    </source>
</evidence>
<proteinExistence type="predicted"/>
<gene>
    <name evidence="1" type="ORF">MHBO_003369</name>
</gene>
<evidence type="ECO:0000313" key="1">
    <source>
        <dbReference type="EMBL" id="MES1921831.1"/>
    </source>
</evidence>
<keyword evidence="2" id="KW-1185">Reference proteome</keyword>
<dbReference type="Proteomes" id="UP001439008">
    <property type="component" value="Unassembled WGS sequence"/>
</dbReference>